<evidence type="ECO:0000256" key="5">
    <source>
        <dbReference type="PROSITE-ProRule" id="PRU00358"/>
    </source>
</evidence>
<evidence type="ECO:0000259" key="8">
    <source>
        <dbReference type="PROSITE" id="PS50867"/>
    </source>
</evidence>
<comment type="caution">
    <text evidence="10">The sequence shown here is derived from an EMBL/GenBank/DDBJ whole genome shotgun (WGS) entry which is preliminary data.</text>
</comment>
<proteinExistence type="predicted"/>
<dbReference type="Pfam" id="PF05033">
    <property type="entry name" value="Pre-SET"/>
    <property type="match status" value="1"/>
</dbReference>
<feature type="region of interest" description="Disordered" evidence="6">
    <location>
        <begin position="188"/>
        <end position="207"/>
    </location>
</feature>
<dbReference type="PROSITE" id="PS50280">
    <property type="entry name" value="SET"/>
    <property type="match status" value="1"/>
</dbReference>
<dbReference type="InterPro" id="IPR051357">
    <property type="entry name" value="H3K9_HMTase_SUVAR3-9"/>
</dbReference>
<dbReference type="SMART" id="SM00317">
    <property type="entry name" value="SET"/>
    <property type="match status" value="1"/>
</dbReference>
<dbReference type="InterPro" id="IPR036987">
    <property type="entry name" value="SRA-YDG_sf"/>
</dbReference>
<dbReference type="Pfam" id="PF00856">
    <property type="entry name" value="SET"/>
    <property type="match status" value="1"/>
</dbReference>
<dbReference type="AlphaFoldDB" id="A0A0K9PX36"/>
<organism evidence="10 11">
    <name type="scientific">Zostera marina</name>
    <name type="common">Eelgrass</name>
    <dbReference type="NCBI Taxonomy" id="29655"/>
    <lineage>
        <taxon>Eukaryota</taxon>
        <taxon>Viridiplantae</taxon>
        <taxon>Streptophyta</taxon>
        <taxon>Embryophyta</taxon>
        <taxon>Tracheophyta</taxon>
        <taxon>Spermatophyta</taxon>
        <taxon>Magnoliopsida</taxon>
        <taxon>Liliopsida</taxon>
        <taxon>Zosteraceae</taxon>
        <taxon>Zostera</taxon>
    </lineage>
</organism>
<evidence type="ECO:0000313" key="11">
    <source>
        <dbReference type="Proteomes" id="UP000036987"/>
    </source>
</evidence>
<dbReference type="Proteomes" id="UP000036987">
    <property type="component" value="Unassembled WGS sequence"/>
</dbReference>
<dbReference type="GO" id="GO:0032259">
    <property type="term" value="P:methylation"/>
    <property type="evidence" value="ECO:0007669"/>
    <property type="project" value="UniProtKB-KW"/>
</dbReference>
<keyword evidence="10" id="KW-0808">Transferase</keyword>
<evidence type="ECO:0000259" key="9">
    <source>
        <dbReference type="PROSITE" id="PS51015"/>
    </source>
</evidence>
<keyword evidence="10" id="KW-0489">Methyltransferase</keyword>
<protein>
    <submittedName>
        <fullName evidence="10">Histone-lysine N-methyltransferase</fullName>
    </submittedName>
</protein>
<dbReference type="GO" id="GO:0008270">
    <property type="term" value="F:zinc ion binding"/>
    <property type="evidence" value="ECO:0007669"/>
    <property type="project" value="InterPro"/>
</dbReference>
<dbReference type="EMBL" id="LFYR01000620">
    <property type="protein sequence ID" value="KMZ72785.1"/>
    <property type="molecule type" value="Genomic_DNA"/>
</dbReference>
<dbReference type="InterPro" id="IPR025794">
    <property type="entry name" value="H3-K9-MeTrfase_plant"/>
</dbReference>
<dbReference type="GO" id="GO:0005694">
    <property type="term" value="C:chromosome"/>
    <property type="evidence" value="ECO:0007669"/>
    <property type="project" value="UniProtKB-SubCell"/>
</dbReference>
<dbReference type="InterPro" id="IPR001214">
    <property type="entry name" value="SET_dom"/>
</dbReference>
<keyword evidence="3" id="KW-0156">Chromatin regulator</keyword>
<dbReference type="PROSITE" id="PS51575">
    <property type="entry name" value="SAM_MT43_SUVAR39_2"/>
    <property type="match status" value="1"/>
</dbReference>
<dbReference type="GO" id="GO:0005634">
    <property type="term" value="C:nucleus"/>
    <property type="evidence" value="ECO:0007669"/>
    <property type="project" value="UniProtKB-SubCell"/>
</dbReference>
<dbReference type="SMART" id="SM00466">
    <property type="entry name" value="SRA"/>
    <property type="match status" value="1"/>
</dbReference>
<feature type="domain" description="SET" evidence="7">
    <location>
        <begin position="573"/>
        <end position="722"/>
    </location>
</feature>
<dbReference type="SUPFAM" id="SSF82199">
    <property type="entry name" value="SET domain"/>
    <property type="match status" value="1"/>
</dbReference>
<dbReference type="STRING" id="29655.A0A0K9PX36"/>
<evidence type="ECO:0000256" key="3">
    <source>
        <dbReference type="ARBA" id="ARBA00022853"/>
    </source>
</evidence>
<evidence type="ECO:0000256" key="2">
    <source>
        <dbReference type="ARBA" id="ARBA00022454"/>
    </source>
</evidence>
<dbReference type="GO" id="GO:0042054">
    <property type="term" value="F:histone methyltransferase activity"/>
    <property type="evidence" value="ECO:0000318"/>
    <property type="project" value="GO_Central"/>
</dbReference>
<keyword evidence="11" id="KW-1185">Reference proteome</keyword>
<dbReference type="OrthoDB" id="5792673at2759"/>
<evidence type="ECO:0000256" key="1">
    <source>
        <dbReference type="ARBA" id="ARBA00004286"/>
    </source>
</evidence>
<feature type="region of interest" description="Disordered" evidence="6">
    <location>
        <begin position="123"/>
        <end position="143"/>
    </location>
</feature>
<reference evidence="11" key="1">
    <citation type="journal article" date="2016" name="Nature">
        <title>The genome of the seagrass Zostera marina reveals angiosperm adaptation to the sea.</title>
        <authorList>
            <person name="Olsen J.L."/>
            <person name="Rouze P."/>
            <person name="Verhelst B."/>
            <person name="Lin Y.-C."/>
            <person name="Bayer T."/>
            <person name="Collen J."/>
            <person name="Dattolo E."/>
            <person name="De Paoli E."/>
            <person name="Dittami S."/>
            <person name="Maumus F."/>
            <person name="Michel G."/>
            <person name="Kersting A."/>
            <person name="Lauritano C."/>
            <person name="Lohaus R."/>
            <person name="Toepel M."/>
            <person name="Tonon T."/>
            <person name="Vanneste K."/>
            <person name="Amirebrahimi M."/>
            <person name="Brakel J."/>
            <person name="Bostroem C."/>
            <person name="Chovatia M."/>
            <person name="Grimwood J."/>
            <person name="Jenkins J.W."/>
            <person name="Jueterbock A."/>
            <person name="Mraz A."/>
            <person name="Stam W.T."/>
            <person name="Tice H."/>
            <person name="Bornberg-Bauer E."/>
            <person name="Green P.J."/>
            <person name="Pearson G.A."/>
            <person name="Procaccini G."/>
            <person name="Duarte C.M."/>
            <person name="Schmutz J."/>
            <person name="Reusch T.B.H."/>
            <person name="Van de Peer Y."/>
        </authorList>
    </citation>
    <scope>NUCLEOTIDE SEQUENCE [LARGE SCALE GENOMIC DNA]</scope>
    <source>
        <strain evidence="11">cv. Finnish</strain>
    </source>
</reference>
<dbReference type="SMART" id="SM00468">
    <property type="entry name" value="PreSET"/>
    <property type="match status" value="1"/>
</dbReference>
<gene>
    <name evidence="10" type="ORF">ZOSMA_15G01240</name>
</gene>
<dbReference type="SUPFAM" id="SSF88697">
    <property type="entry name" value="PUA domain-like"/>
    <property type="match status" value="1"/>
</dbReference>
<sequence length="743" mass="82310">MESTFPSPVPDELRKPISMESSSSSFPDFVRKPTSFSSEVPFPDVVGNPTTSSMKTFCTPPVAQFLAINGKSSSSSSLSIPVTELAKIAPKIEPYYEDHPDTSDFTSIPAGFENLVSTNADDIDTVERSGGEERTSPSRNMGSDLNEEELLSEYYRLSQLFVSSFQSTPAGFGDCQYWPIVPTKEDNRSLTEPVTKRRKKTNTPRSAEMVRVTSLGECDRRYFRDLMRKTRATYDSLRVRVGSTISKLPEAKRHRPDLKAATLMMDQNLWTNRDKRVIGAIPGINVGDIFFFRIELCVIGLHGQVQGGIDYVPANRSSTGEPICTSIVMSGGYEDDEDSGNVMVYTGHGGRSHNMTKHSIDQTLTGGNLALERSMHYGIEIRVIRGFKVNGGINRLYVYDGLYRVVKFWQETGKSGFSVFKYKLVRVAGQDEMGTVILKFADELKQILSSSLAKDPPPGYLSTDISAGKERIPVPLFNDIDEDRDPLLFDYLVQPIYPATTLSAKTTTAGGCSCALPVTCSKECHCISKNGGEFPYDSNGILITGKPLIYECSSRCSCPPYCWNRVSQHGLRTQLEVFRSKQTGWGVRALDFIRAGSFVCEFTGIVQTETMGNSSKENNYSNNNGGGSTLFPHRFSNRWFEWGDIPGVQHVRSMLPGLPPLRFSIDVSRGRNVGCYLSHNSVSPNLFVEFVLYDHDDVRYPHLMVFALENIPPLRELSVDYGVADGLLATTTLSASSPPPLPP</sequence>
<feature type="domain" description="Pre-SET" evidence="8">
    <location>
        <begin position="510"/>
        <end position="570"/>
    </location>
</feature>
<dbReference type="InterPro" id="IPR007728">
    <property type="entry name" value="Pre-SET_dom"/>
</dbReference>
<dbReference type="InterPro" id="IPR015947">
    <property type="entry name" value="PUA-like_sf"/>
</dbReference>
<comment type="subcellular location">
    <subcellularLocation>
        <location evidence="1">Chromosome</location>
    </subcellularLocation>
    <subcellularLocation>
        <location evidence="5">Nucleus</location>
    </subcellularLocation>
</comment>
<dbReference type="GO" id="GO:0003690">
    <property type="term" value="F:double-stranded DNA binding"/>
    <property type="evidence" value="ECO:0000318"/>
    <property type="project" value="GO_Central"/>
</dbReference>
<evidence type="ECO:0000256" key="6">
    <source>
        <dbReference type="SAM" id="MobiDB-lite"/>
    </source>
</evidence>
<name>A0A0K9PX36_ZOSMR</name>
<evidence type="ECO:0000313" key="10">
    <source>
        <dbReference type="EMBL" id="KMZ72785.1"/>
    </source>
</evidence>
<dbReference type="OMA" id="GDGCFCA"/>
<dbReference type="Gene3D" id="2.30.280.10">
    <property type="entry name" value="SRA-YDG"/>
    <property type="match status" value="1"/>
</dbReference>
<dbReference type="PANTHER" id="PTHR45660:SF3">
    <property type="entry name" value="HISTONE-LYSINE N-METHYLTRANSFERASE FAMILY MEMBER SUVH9"/>
    <property type="match status" value="1"/>
</dbReference>
<dbReference type="InterPro" id="IPR046341">
    <property type="entry name" value="SET_dom_sf"/>
</dbReference>
<feature type="domain" description="YDG" evidence="9">
    <location>
        <begin position="279"/>
        <end position="426"/>
    </location>
</feature>
<evidence type="ECO:0000259" key="7">
    <source>
        <dbReference type="PROSITE" id="PS50280"/>
    </source>
</evidence>
<keyword evidence="2" id="KW-0158">Chromosome</keyword>
<feature type="compositionally biased region" description="Basic and acidic residues" evidence="6">
    <location>
        <begin position="125"/>
        <end position="136"/>
    </location>
</feature>
<keyword evidence="4 5" id="KW-0539">Nucleus</keyword>
<feature type="region of interest" description="Disordered" evidence="6">
    <location>
        <begin position="1"/>
        <end position="28"/>
    </location>
</feature>
<evidence type="ECO:0000256" key="4">
    <source>
        <dbReference type="ARBA" id="ARBA00023242"/>
    </source>
</evidence>
<dbReference type="Gene3D" id="2.170.270.10">
    <property type="entry name" value="SET domain"/>
    <property type="match status" value="1"/>
</dbReference>
<dbReference type="Pfam" id="PF02182">
    <property type="entry name" value="SAD_SRA"/>
    <property type="match status" value="1"/>
</dbReference>
<dbReference type="InterPro" id="IPR003105">
    <property type="entry name" value="SRA_YDG"/>
</dbReference>
<dbReference type="PROSITE" id="PS50867">
    <property type="entry name" value="PRE_SET"/>
    <property type="match status" value="1"/>
</dbReference>
<accession>A0A0K9PX36</accession>
<dbReference type="PANTHER" id="PTHR45660">
    <property type="entry name" value="HISTONE-LYSINE N-METHYLTRANSFERASE SETMAR"/>
    <property type="match status" value="1"/>
</dbReference>
<dbReference type="PROSITE" id="PS51015">
    <property type="entry name" value="YDG"/>
    <property type="match status" value="1"/>
</dbReference>